<dbReference type="OrthoDB" id="8431898at2"/>
<reference evidence="2 3" key="1">
    <citation type="journal article" date="2016" name="Int. J. Syst. Evol. Microbiol.">
        <title>Pyruvatibacter mobilis gen. nov., sp. nov., a marine bacterium from the culture broth of Picochlorum sp. 122.</title>
        <authorList>
            <person name="Wang G."/>
            <person name="Tang M."/>
            <person name="Wu H."/>
            <person name="Dai S."/>
            <person name="Li T."/>
            <person name="Chen C."/>
            <person name="He H."/>
            <person name="Fan J."/>
            <person name="Xiang W."/>
            <person name="Li X."/>
        </authorList>
    </citation>
    <scope>NUCLEOTIDE SEQUENCE [LARGE SCALE GENOMIC DNA]</scope>
    <source>
        <strain evidence="2 3">GYP-11</strain>
    </source>
</reference>
<sequence>MKSSGILAATLLGSVALGVTVASAKVSQDQADRLGKDLTPMGAEKAGNGGAIPAWTGGIPTPPPGITVTQGERLANPFASDAVEYTVTPGNMGQYDSVLTEGYKKMLSTYDTYKMNVYQTRRTCAFPEFVYEANKRNATVAELVGGGNGVGKGIMGTPFPIINSGLEGIWNHTLRYRSFKLTRQFTAAPVTATGDYTLQTVQDEAILQWSDPSKGAAEELDNISIYYIANTTAPARAAGNVILVHETLNRALDPRKAWQYSPGTRRVRRAPNIAYDNPGTNSDGLSTSDSFDGYNGAPDRFDWTVKGKSEKLIAYNTYDAEQAKYDEFIQARHLNQDKIRYELHRVWTIEANLRSDTRHIYSRRVKHMDEDAWQLAQAELYDGRGELWRVQELHTIQRYNVPLCGSAAEIVYDTGNGRYLALAMQNEEPGINYFADELNPDRYTPSAIRQLGVR</sequence>
<dbReference type="AlphaFoldDB" id="A0A845Q6Z6"/>
<gene>
    <name evidence="2" type="ORF">GTQ45_00145</name>
</gene>
<evidence type="ECO:0000313" key="2">
    <source>
        <dbReference type="EMBL" id="NBG94135.1"/>
    </source>
</evidence>
<name>A0A845Q6Z6_9HYPH</name>
<dbReference type="CDD" id="cd16329">
    <property type="entry name" value="LolA_like"/>
    <property type="match status" value="1"/>
</dbReference>
<accession>A0A845Q6Z6</accession>
<evidence type="ECO:0000313" key="3">
    <source>
        <dbReference type="Proteomes" id="UP000470384"/>
    </source>
</evidence>
<dbReference type="GeneID" id="300656190"/>
<dbReference type="RefSeq" id="WP_027840538.1">
    <property type="nucleotide sequence ID" value="NZ_BMHN01000001.1"/>
</dbReference>
<feature type="chain" id="PRO_5032829603" evidence="1">
    <location>
        <begin position="25"/>
        <end position="454"/>
    </location>
</feature>
<dbReference type="InterPro" id="IPR010752">
    <property type="entry name" value="DUF1329"/>
</dbReference>
<evidence type="ECO:0000256" key="1">
    <source>
        <dbReference type="SAM" id="SignalP"/>
    </source>
</evidence>
<dbReference type="EMBL" id="WXYQ01000001">
    <property type="protein sequence ID" value="NBG94135.1"/>
    <property type="molecule type" value="Genomic_DNA"/>
</dbReference>
<proteinExistence type="predicted"/>
<keyword evidence="3" id="KW-1185">Reference proteome</keyword>
<feature type="signal peptide" evidence="1">
    <location>
        <begin position="1"/>
        <end position="24"/>
    </location>
</feature>
<protein>
    <submittedName>
        <fullName evidence="2">DUF1329 domain-containing protein</fullName>
    </submittedName>
</protein>
<dbReference type="Proteomes" id="UP000470384">
    <property type="component" value="Unassembled WGS sequence"/>
</dbReference>
<comment type="caution">
    <text evidence="2">The sequence shown here is derived from an EMBL/GenBank/DDBJ whole genome shotgun (WGS) entry which is preliminary data.</text>
</comment>
<keyword evidence="1" id="KW-0732">Signal</keyword>
<organism evidence="2 3">
    <name type="scientific">Pyruvatibacter mobilis</name>
    <dbReference type="NCBI Taxonomy" id="1712261"/>
    <lineage>
        <taxon>Bacteria</taxon>
        <taxon>Pseudomonadati</taxon>
        <taxon>Pseudomonadota</taxon>
        <taxon>Alphaproteobacteria</taxon>
        <taxon>Hyphomicrobiales</taxon>
        <taxon>Parvibaculaceae</taxon>
        <taxon>Pyruvatibacter</taxon>
    </lineage>
</organism>
<dbReference type="Pfam" id="PF07044">
    <property type="entry name" value="DUF1329"/>
    <property type="match status" value="1"/>
</dbReference>
<dbReference type="Gene3D" id="2.50.20.10">
    <property type="entry name" value="Lipoprotein localisation LolA/LolB/LppX"/>
    <property type="match status" value="1"/>
</dbReference>